<gene>
    <name evidence="8" type="ORF">DI526_02860</name>
</gene>
<dbReference type="Pfam" id="PF07681">
    <property type="entry name" value="DoxX"/>
    <property type="match status" value="1"/>
</dbReference>
<feature type="transmembrane region" description="Helical" evidence="7">
    <location>
        <begin position="128"/>
        <end position="149"/>
    </location>
</feature>
<keyword evidence="5 7" id="KW-1133">Transmembrane helix</keyword>
<evidence type="ECO:0000256" key="1">
    <source>
        <dbReference type="ARBA" id="ARBA00004651"/>
    </source>
</evidence>
<dbReference type="RefSeq" id="WP_184721723.1">
    <property type="nucleotide sequence ID" value="NZ_QFQZ01000005.1"/>
</dbReference>
<accession>A0A2W5WR66</accession>
<comment type="similarity">
    <text evidence="2">Belongs to the DoxX family.</text>
</comment>
<keyword evidence="3" id="KW-1003">Cell membrane</keyword>
<reference evidence="8 9" key="1">
    <citation type="submission" date="2017-08" db="EMBL/GenBank/DDBJ databases">
        <title>Infants hospitalized years apart are colonized by the same room-sourced microbial strains.</title>
        <authorList>
            <person name="Brooks B."/>
            <person name="Olm M.R."/>
            <person name="Firek B.A."/>
            <person name="Baker R."/>
            <person name="Thomas B.C."/>
            <person name="Morowitz M.J."/>
            <person name="Banfield J.F."/>
        </authorList>
    </citation>
    <scope>NUCLEOTIDE SEQUENCE [LARGE SCALE GENOMIC DNA]</scope>
    <source>
        <strain evidence="8">S2_003_000_R2_4</strain>
    </source>
</reference>
<dbReference type="GO" id="GO:0005886">
    <property type="term" value="C:plasma membrane"/>
    <property type="evidence" value="ECO:0007669"/>
    <property type="project" value="UniProtKB-SubCell"/>
</dbReference>
<organism evidence="8 9">
    <name type="scientific">Caulobacter segnis</name>
    <dbReference type="NCBI Taxonomy" id="88688"/>
    <lineage>
        <taxon>Bacteria</taxon>
        <taxon>Pseudomonadati</taxon>
        <taxon>Pseudomonadota</taxon>
        <taxon>Alphaproteobacteria</taxon>
        <taxon>Caulobacterales</taxon>
        <taxon>Caulobacteraceae</taxon>
        <taxon>Caulobacter</taxon>
    </lineage>
</organism>
<evidence type="ECO:0000256" key="4">
    <source>
        <dbReference type="ARBA" id="ARBA00022692"/>
    </source>
</evidence>
<proteinExistence type="inferred from homology"/>
<dbReference type="InterPro" id="IPR032808">
    <property type="entry name" value="DoxX"/>
</dbReference>
<sequence>MICRLDDLARRFRGGLESVTALAAKAAPPLVRLALALPFLRSGLTRWDGPGGLSAGTLYLFKEQFRLHVLGAEYPLPAPDLLAWLTACAEIGLPVLLLLGFGTRLAALGLLVMTAVIQLVFPDGWANFHLYWAALALGVVTLGPGGLSIDRWIDRALPSP</sequence>
<comment type="caution">
    <text evidence="8">The sequence shown here is derived from an EMBL/GenBank/DDBJ whole genome shotgun (WGS) entry which is preliminary data.</text>
</comment>
<dbReference type="PANTHER" id="PTHR33452">
    <property type="entry name" value="OXIDOREDUCTASE CATD-RELATED"/>
    <property type="match status" value="1"/>
</dbReference>
<protein>
    <submittedName>
        <fullName evidence="8">DoxX family protein</fullName>
    </submittedName>
</protein>
<feature type="transmembrane region" description="Helical" evidence="7">
    <location>
        <begin position="105"/>
        <end position="122"/>
    </location>
</feature>
<evidence type="ECO:0000313" key="8">
    <source>
        <dbReference type="EMBL" id="PZR36658.1"/>
    </source>
</evidence>
<keyword evidence="6 7" id="KW-0472">Membrane</keyword>
<dbReference type="EMBL" id="QFQZ01000005">
    <property type="protein sequence ID" value="PZR36658.1"/>
    <property type="molecule type" value="Genomic_DNA"/>
</dbReference>
<evidence type="ECO:0000256" key="7">
    <source>
        <dbReference type="SAM" id="Phobius"/>
    </source>
</evidence>
<comment type="subcellular location">
    <subcellularLocation>
        <location evidence="1">Cell membrane</location>
        <topology evidence="1">Multi-pass membrane protein</topology>
    </subcellularLocation>
</comment>
<keyword evidence="4 7" id="KW-0812">Transmembrane</keyword>
<dbReference type="AlphaFoldDB" id="A0A2W5WR66"/>
<evidence type="ECO:0000313" key="9">
    <source>
        <dbReference type="Proteomes" id="UP000249393"/>
    </source>
</evidence>
<evidence type="ECO:0000256" key="2">
    <source>
        <dbReference type="ARBA" id="ARBA00006679"/>
    </source>
</evidence>
<name>A0A2W5WR66_9CAUL</name>
<dbReference type="Proteomes" id="UP000249393">
    <property type="component" value="Unassembled WGS sequence"/>
</dbReference>
<dbReference type="PANTHER" id="PTHR33452:SF1">
    <property type="entry name" value="INNER MEMBRANE PROTEIN YPHA-RELATED"/>
    <property type="match status" value="1"/>
</dbReference>
<evidence type="ECO:0000256" key="6">
    <source>
        <dbReference type="ARBA" id="ARBA00023136"/>
    </source>
</evidence>
<dbReference type="InterPro" id="IPR051907">
    <property type="entry name" value="DoxX-like_oxidoreductase"/>
</dbReference>
<evidence type="ECO:0000256" key="5">
    <source>
        <dbReference type="ARBA" id="ARBA00022989"/>
    </source>
</evidence>
<evidence type="ECO:0000256" key="3">
    <source>
        <dbReference type="ARBA" id="ARBA00022475"/>
    </source>
</evidence>